<dbReference type="AlphaFoldDB" id="A0A4Y7PZL2"/>
<dbReference type="Gene3D" id="3.80.10.10">
    <property type="entry name" value="Ribonuclease Inhibitor"/>
    <property type="match status" value="1"/>
</dbReference>
<name>A0A4Y7PZL2_9AGAM</name>
<proteinExistence type="predicted"/>
<accession>A0A4Y7PZL2</accession>
<protein>
    <recommendedName>
        <fullName evidence="3">F-box domain-containing protein</fullName>
    </recommendedName>
</protein>
<gene>
    <name evidence="1" type="ORF">BD410DRAFT_772254</name>
</gene>
<dbReference type="VEuPathDB" id="FungiDB:BD410DRAFT_772254"/>
<dbReference type="InterPro" id="IPR032675">
    <property type="entry name" value="LRR_dom_sf"/>
</dbReference>
<dbReference type="STRING" id="50990.A0A4Y7PZL2"/>
<dbReference type="Proteomes" id="UP000294933">
    <property type="component" value="Unassembled WGS sequence"/>
</dbReference>
<evidence type="ECO:0000313" key="1">
    <source>
        <dbReference type="EMBL" id="TDL20834.1"/>
    </source>
</evidence>
<dbReference type="OrthoDB" id="2269034at2759"/>
<evidence type="ECO:0008006" key="3">
    <source>
        <dbReference type="Google" id="ProtNLM"/>
    </source>
</evidence>
<evidence type="ECO:0000313" key="2">
    <source>
        <dbReference type="Proteomes" id="UP000294933"/>
    </source>
</evidence>
<dbReference type="EMBL" id="ML170185">
    <property type="protein sequence ID" value="TDL20834.1"/>
    <property type="molecule type" value="Genomic_DNA"/>
</dbReference>
<organism evidence="1 2">
    <name type="scientific">Rickenella mellea</name>
    <dbReference type="NCBI Taxonomy" id="50990"/>
    <lineage>
        <taxon>Eukaryota</taxon>
        <taxon>Fungi</taxon>
        <taxon>Dikarya</taxon>
        <taxon>Basidiomycota</taxon>
        <taxon>Agaricomycotina</taxon>
        <taxon>Agaricomycetes</taxon>
        <taxon>Hymenochaetales</taxon>
        <taxon>Rickenellaceae</taxon>
        <taxon>Rickenella</taxon>
    </lineage>
</organism>
<sequence>MTMMDRVSFDDVLGTNYAPSNNERCSIKALVESMEEELSSLNQVLLPLLAKRDKLNDRILAHKTLLTPARRLLPELVSEIFTHTIPSESSQFYWGSNSGSHLLFPRPRISAAPLKLGRICRHWRQIALSSPSLWSAVDIPTNWGVEGLREWIRRAGSVTLSFNVNVHETNLDALNLLASYQKRWKDVMLYFDSSSDGRQFFQKYLDLLSRNYENLQTLDIQCTPPGWRETPIQPDIELTLGADSAPILCSLILNARKFKIIIPNTMPYLCLREINVGSDPIPTADLLAFLRHSPAVEDVNACVLYTPNSIDDIITLGNLKHLRISEIYDPAGQRLFPLEKLDLPALERLSLDVPFADDWTTPFTHTRGHQIRSLVYRSRPPLKALRIRGYGITTADIIYCTPFLRNLSCLDIEHVGISDNWDGVIQLLTAPSDGSLSGCMCPQLKEIRFGRGSHAAAPDLVIKMILSRNSVGNNKLSRVTVLSCLESDVLAHPKIKDCAENGLKFKGADDWQFGTRTE</sequence>
<keyword evidence="2" id="KW-1185">Reference proteome</keyword>
<reference evidence="1 2" key="1">
    <citation type="submission" date="2018-06" db="EMBL/GenBank/DDBJ databases">
        <title>A transcriptomic atlas of mushroom development highlights an independent origin of complex multicellularity.</title>
        <authorList>
            <consortium name="DOE Joint Genome Institute"/>
            <person name="Krizsan K."/>
            <person name="Almasi E."/>
            <person name="Merenyi Z."/>
            <person name="Sahu N."/>
            <person name="Viragh M."/>
            <person name="Koszo T."/>
            <person name="Mondo S."/>
            <person name="Kiss B."/>
            <person name="Balint B."/>
            <person name="Kues U."/>
            <person name="Barry K."/>
            <person name="Hegedus J.C."/>
            <person name="Henrissat B."/>
            <person name="Johnson J."/>
            <person name="Lipzen A."/>
            <person name="Ohm R."/>
            <person name="Nagy I."/>
            <person name="Pangilinan J."/>
            <person name="Yan J."/>
            <person name="Xiong Y."/>
            <person name="Grigoriev I.V."/>
            <person name="Hibbett D.S."/>
            <person name="Nagy L.G."/>
        </authorList>
    </citation>
    <scope>NUCLEOTIDE SEQUENCE [LARGE SCALE GENOMIC DNA]</scope>
    <source>
        <strain evidence="1 2">SZMC22713</strain>
    </source>
</reference>
<dbReference type="SUPFAM" id="SSF52047">
    <property type="entry name" value="RNI-like"/>
    <property type="match status" value="1"/>
</dbReference>